<name>A0ABQ5M535_9FIRM</name>
<dbReference type="Proteomes" id="UP001419084">
    <property type="component" value="Unassembled WGS sequence"/>
</dbReference>
<protein>
    <submittedName>
        <fullName evidence="1">Uncharacterized protein</fullName>
    </submittedName>
</protein>
<gene>
    <name evidence="1" type="ORF">LAD12857_19810</name>
</gene>
<keyword evidence="2" id="KW-1185">Reference proteome</keyword>
<proteinExistence type="predicted"/>
<evidence type="ECO:0000313" key="2">
    <source>
        <dbReference type="Proteomes" id="UP001419084"/>
    </source>
</evidence>
<comment type="caution">
    <text evidence="1">The sequence shown here is derived from an EMBL/GenBank/DDBJ whole genome shotgun (WGS) entry which is preliminary data.</text>
</comment>
<evidence type="ECO:0000313" key="1">
    <source>
        <dbReference type="EMBL" id="GLB30058.1"/>
    </source>
</evidence>
<dbReference type="EMBL" id="BRPJ01000033">
    <property type="protein sequence ID" value="GLB30058.1"/>
    <property type="molecule type" value="Genomic_DNA"/>
</dbReference>
<sequence>MSINFKRSRLQTRYEEIIGVSNPEELKLKKAEFKEHVLSSDDVYELSEELHEDAQDYFYSGVISFAEGIDSIYQHRYSWATVKLYYSIFYLIRASMACKDIGLLRNKSMYRIKLLEGEKPYGSDKRNYNSSHEGTINHYKDIFASSDKLLTNKIEDIDAYAWMQNVREIVNYREVSFLEPNHLSVWNIFAQSVDDGSINQLLQIIEEDEDYTYCFQEEYAIVGIPIKRMLQTIADFSEKGMLNGNCIRRLGYTKDLVLYNERSLKIMKQIYN</sequence>
<accession>A0ABQ5M535</accession>
<organism evidence="1 2">
    <name type="scientific">Lacrimispora amygdalina</name>
    <dbReference type="NCBI Taxonomy" id="253257"/>
    <lineage>
        <taxon>Bacteria</taxon>
        <taxon>Bacillati</taxon>
        <taxon>Bacillota</taxon>
        <taxon>Clostridia</taxon>
        <taxon>Lachnospirales</taxon>
        <taxon>Lachnospiraceae</taxon>
        <taxon>Lacrimispora</taxon>
    </lineage>
</organism>
<reference evidence="1 2" key="1">
    <citation type="journal article" date="2024" name="Int. J. Syst. Evol. Microbiol.">
        <title>Lacrimispora brassicae sp. nov. isolated from fermented cabbage, and proposal of Clostridium indicum Gundawar et al. 2019 and Clostridium methoxybenzovorans Mechichi et al. 1999 as heterotypic synonyms of Lacrimispora amygdalina (Parshina et al. 2003) Haas and Blanchard 2020 and Lacrimispora indolis (McClung and McCoy 1957) Haas and Blanchard 2020, respectively.</title>
        <authorList>
            <person name="Kobayashi H."/>
            <person name="Tanizawa Y."/>
            <person name="Sakamoto M."/>
            <person name="Ohkuma M."/>
            <person name="Tohno M."/>
        </authorList>
    </citation>
    <scope>NUCLEOTIDE SEQUENCE [LARGE SCALE GENOMIC DNA]</scope>
    <source>
        <strain evidence="1 2">DSM 12857</strain>
    </source>
</reference>